<dbReference type="Proteomes" id="UP000467841">
    <property type="component" value="Unassembled WGS sequence"/>
</dbReference>
<dbReference type="EMBL" id="CACVBM020001500">
    <property type="protein sequence ID" value="CAA7052539.1"/>
    <property type="molecule type" value="Genomic_DNA"/>
</dbReference>
<feature type="compositionally biased region" description="Polar residues" evidence="1">
    <location>
        <begin position="217"/>
        <end position="226"/>
    </location>
</feature>
<gene>
    <name evidence="2" type="ORF">MERR_LOCUS39774</name>
</gene>
<name>A0A6D2KHQ9_9BRAS</name>
<sequence length="340" mass="37751">METWEQGRTWAWTQLNWIRKGRRRSHLEDQLDHRSSSSTRPAKLQLDRAEKSTVKPEKCCFPLDFPLTLNLNPLAILHMEVMEIAGKDPLRAPISLALEIEGFGSTAALGWSVGTIGRSVGSWAESERSCRIIARSAGVVGRIGIWPKVTGRTWDDLPRLDGCIGREKELYQKSEDCPDGSIENSAQPRSPAGRGTNVPRSAKASVRLKSRPKSKTTRPITQTRETSPAVGQPTHAKPRTTKAREPGTSLAAAQPLRTTADASVRAGKNVPRPAENFIGQFIRPTTPADRESIRPRPFRLATTRCPADRPDRPSQRRGRPEARFEAQTYVFKPGLTLSRL</sequence>
<feature type="region of interest" description="Disordered" evidence="1">
    <location>
        <begin position="28"/>
        <end position="50"/>
    </location>
</feature>
<organism evidence="2 3">
    <name type="scientific">Microthlaspi erraticum</name>
    <dbReference type="NCBI Taxonomy" id="1685480"/>
    <lineage>
        <taxon>Eukaryota</taxon>
        <taxon>Viridiplantae</taxon>
        <taxon>Streptophyta</taxon>
        <taxon>Embryophyta</taxon>
        <taxon>Tracheophyta</taxon>
        <taxon>Spermatophyta</taxon>
        <taxon>Magnoliopsida</taxon>
        <taxon>eudicotyledons</taxon>
        <taxon>Gunneridae</taxon>
        <taxon>Pentapetalae</taxon>
        <taxon>rosids</taxon>
        <taxon>malvids</taxon>
        <taxon>Brassicales</taxon>
        <taxon>Brassicaceae</taxon>
        <taxon>Coluteocarpeae</taxon>
        <taxon>Microthlaspi</taxon>
    </lineage>
</organism>
<evidence type="ECO:0000313" key="3">
    <source>
        <dbReference type="Proteomes" id="UP000467841"/>
    </source>
</evidence>
<dbReference type="AlphaFoldDB" id="A0A6D2KHQ9"/>
<feature type="compositionally biased region" description="Basic residues" evidence="1">
    <location>
        <begin position="206"/>
        <end position="216"/>
    </location>
</feature>
<evidence type="ECO:0000256" key="1">
    <source>
        <dbReference type="SAM" id="MobiDB-lite"/>
    </source>
</evidence>
<proteinExistence type="predicted"/>
<accession>A0A6D2KHQ9</accession>
<feature type="region of interest" description="Disordered" evidence="1">
    <location>
        <begin position="174"/>
        <end position="326"/>
    </location>
</feature>
<reference evidence="2" key="1">
    <citation type="submission" date="2020-01" db="EMBL/GenBank/DDBJ databases">
        <authorList>
            <person name="Mishra B."/>
        </authorList>
    </citation>
    <scope>NUCLEOTIDE SEQUENCE [LARGE SCALE GENOMIC DNA]</scope>
</reference>
<keyword evidence="3" id="KW-1185">Reference proteome</keyword>
<comment type="caution">
    <text evidence="2">The sequence shown here is derived from an EMBL/GenBank/DDBJ whole genome shotgun (WGS) entry which is preliminary data.</text>
</comment>
<protein>
    <submittedName>
        <fullName evidence="2">Uncharacterized protein</fullName>
    </submittedName>
</protein>
<feature type="compositionally biased region" description="Basic and acidic residues" evidence="1">
    <location>
        <begin position="306"/>
        <end position="324"/>
    </location>
</feature>
<evidence type="ECO:0000313" key="2">
    <source>
        <dbReference type="EMBL" id="CAA7052539.1"/>
    </source>
</evidence>